<dbReference type="InterPro" id="IPR009571">
    <property type="entry name" value="SUR7/Rim9-like_fungi"/>
</dbReference>
<evidence type="ECO:0000256" key="1">
    <source>
        <dbReference type="SAM" id="Phobius"/>
    </source>
</evidence>
<feature type="transmembrane region" description="Helical" evidence="1">
    <location>
        <begin position="200"/>
        <end position="219"/>
    </location>
</feature>
<keyword evidence="1" id="KW-0812">Transmembrane</keyword>
<feature type="transmembrane region" description="Helical" evidence="1">
    <location>
        <begin position="57"/>
        <end position="79"/>
    </location>
</feature>
<keyword evidence="1" id="KW-1133">Transmembrane helix</keyword>
<organism evidence="2 3">
    <name type="scientific">Mycena chlorophos</name>
    <name type="common">Agaric fungus</name>
    <name type="synonym">Agaricus chlorophos</name>
    <dbReference type="NCBI Taxonomy" id="658473"/>
    <lineage>
        <taxon>Eukaryota</taxon>
        <taxon>Fungi</taxon>
        <taxon>Dikarya</taxon>
        <taxon>Basidiomycota</taxon>
        <taxon>Agaricomycotina</taxon>
        <taxon>Agaricomycetes</taxon>
        <taxon>Agaricomycetidae</taxon>
        <taxon>Agaricales</taxon>
        <taxon>Marasmiineae</taxon>
        <taxon>Mycenaceae</taxon>
        <taxon>Mycena</taxon>
    </lineage>
</organism>
<name>A0ABQ0LTZ3_MYCCL</name>
<dbReference type="EMBL" id="DF848688">
    <property type="protein sequence ID" value="GAT54544.1"/>
    <property type="molecule type" value="Genomic_DNA"/>
</dbReference>
<feature type="transmembrane region" description="Helical" evidence="1">
    <location>
        <begin position="166"/>
        <end position="188"/>
    </location>
</feature>
<reference evidence="2" key="1">
    <citation type="submission" date="2014-09" db="EMBL/GenBank/DDBJ databases">
        <title>Genome sequence of the luminous mushroom Mycena chlorophos for searching fungal bioluminescence genes.</title>
        <authorList>
            <person name="Tanaka Y."/>
            <person name="Kasuga D."/>
            <person name="Oba Y."/>
            <person name="Hase S."/>
            <person name="Sato K."/>
            <person name="Oba Y."/>
            <person name="Sakakibara Y."/>
        </authorList>
    </citation>
    <scope>NUCLEOTIDE SEQUENCE</scope>
</reference>
<dbReference type="PANTHER" id="PTHR28013">
    <property type="entry name" value="PROTEIN DCV1-RELATED"/>
    <property type="match status" value="1"/>
</dbReference>
<keyword evidence="1" id="KW-0472">Membrane</keyword>
<evidence type="ECO:0000313" key="2">
    <source>
        <dbReference type="EMBL" id="GAT54544.1"/>
    </source>
</evidence>
<sequence length="280" mass="29919">MDRRDNHQIQRLVVSLLSGVTAAIRSCPFLPSLRPPTFSFVGRTGCSFSVFRVYNPFFILGVATVAAGTALLGMVAFSVPEFKSIYFLRIDLSNSTVTTAVNQTAPFVDLGVLGFCTDLQNGQGLQCSPAKIGYNLSDASQFISGPLPAGLSSSVNTVASGLTKVLVLHIVAFGISLLSFAFALLAFFGAPIADCCSSCFCGFAGSAAFAVFIFDIAFFELIKKRVQDVGNAGAAVMGNALYLTLFAWLLLFITPIMFLLGRCFGCCLPDVSSHKDKERY</sequence>
<feature type="transmembrane region" description="Helical" evidence="1">
    <location>
        <begin position="12"/>
        <end position="31"/>
    </location>
</feature>
<dbReference type="InterPro" id="IPR051380">
    <property type="entry name" value="pH-response_reg_palI/RIM9"/>
</dbReference>
<gene>
    <name evidence="2" type="ORF">MCHLO_11391</name>
</gene>
<protein>
    <recommendedName>
        <fullName evidence="4">Pali-domain-containing protein</fullName>
    </recommendedName>
</protein>
<dbReference type="Proteomes" id="UP000815677">
    <property type="component" value="Unassembled WGS sequence"/>
</dbReference>
<keyword evidence="3" id="KW-1185">Reference proteome</keyword>
<dbReference type="Pfam" id="PF06687">
    <property type="entry name" value="SUR7"/>
    <property type="match status" value="1"/>
</dbReference>
<evidence type="ECO:0008006" key="4">
    <source>
        <dbReference type="Google" id="ProtNLM"/>
    </source>
</evidence>
<evidence type="ECO:0000313" key="3">
    <source>
        <dbReference type="Proteomes" id="UP000815677"/>
    </source>
</evidence>
<accession>A0ABQ0LTZ3</accession>
<feature type="transmembrane region" description="Helical" evidence="1">
    <location>
        <begin position="240"/>
        <end position="260"/>
    </location>
</feature>
<proteinExistence type="predicted"/>
<dbReference type="PANTHER" id="PTHR28013:SF4">
    <property type="entry name" value="MARVEL DOMAIN-CONTAINING PROTEIN"/>
    <property type="match status" value="1"/>
</dbReference>